<feature type="disulfide bond" evidence="2">
    <location>
        <begin position="51"/>
        <end position="78"/>
    </location>
</feature>
<reference evidence="4" key="2">
    <citation type="submission" date="2025-08" db="UniProtKB">
        <authorList>
            <consortium name="Ensembl"/>
        </authorList>
    </citation>
    <scope>IDENTIFICATION</scope>
</reference>
<sequence>MRLGASPGAFGTRRCSCAREVSAAAAQEQGVQAGRGDSAFFTAGMSVRYTCNAGFYLVGNAAVFCRASGNWSQPRPRCEGEPGLCPLWGQTPRVALSTRDTPTKSTETFSERLNSILMKYTGF</sequence>
<dbReference type="PROSITE" id="PS50923">
    <property type="entry name" value="SUSHI"/>
    <property type="match status" value="1"/>
</dbReference>
<accession>A0A803VLE3</accession>
<dbReference type="Ensembl" id="ENSFALT00000033350.1">
    <property type="protein sequence ID" value="ENSFALP00000023549.1"/>
    <property type="gene ID" value="ENSFALG00000022970.1"/>
</dbReference>
<dbReference type="AlphaFoldDB" id="A0A803VLE3"/>
<protein>
    <recommendedName>
        <fullName evidence="3">Sushi domain-containing protein</fullName>
    </recommendedName>
</protein>
<keyword evidence="1 2" id="KW-1015">Disulfide bond</keyword>
<evidence type="ECO:0000313" key="5">
    <source>
        <dbReference type="Proteomes" id="UP000016665"/>
    </source>
</evidence>
<dbReference type="InterPro" id="IPR035976">
    <property type="entry name" value="Sushi/SCR/CCP_sf"/>
</dbReference>
<dbReference type="Pfam" id="PF00084">
    <property type="entry name" value="Sushi"/>
    <property type="match status" value="1"/>
</dbReference>
<feature type="domain" description="Sushi" evidence="3">
    <location>
        <begin position="15"/>
        <end position="80"/>
    </location>
</feature>
<reference evidence="4" key="3">
    <citation type="submission" date="2025-09" db="UniProtKB">
        <authorList>
            <consortium name="Ensembl"/>
        </authorList>
    </citation>
    <scope>IDENTIFICATION</scope>
</reference>
<keyword evidence="2" id="KW-0768">Sushi</keyword>
<keyword evidence="5" id="KW-1185">Reference proteome</keyword>
<dbReference type="Proteomes" id="UP000016665">
    <property type="component" value="Chromosome 26"/>
</dbReference>
<name>A0A803VLE3_FICAL</name>
<dbReference type="InterPro" id="IPR000436">
    <property type="entry name" value="Sushi_SCR_CCP_dom"/>
</dbReference>
<reference evidence="4 5" key="1">
    <citation type="journal article" date="2012" name="Nature">
        <title>The genomic landscape of species divergence in Ficedula flycatchers.</title>
        <authorList>
            <person name="Ellegren H."/>
            <person name="Smeds L."/>
            <person name="Burri R."/>
            <person name="Olason P.I."/>
            <person name="Backstrom N."/>
            <person name="Kawakami T."/>
            <person name="Kunstner A."/>
            <person name="Makinen H."/>
            <person name="Nadachowska-Brzyska K."/>
            <person name="Qvarnstrom A."/>
            <person name="Uebbing S."/>
            <person name="Wolf J.B."/>
        </authorList>
    </citation>
    <scope>NUCLEOTIDE SEQUENCE [LARGE SCALE GENOMIC DNA]</scope>
</reference>
<dbReference type="Gene3D" id="2.10.70.10">
    <property type="entry name" value="Complement Module, domain 1"/>
    <property type="match status" value="1"/>
</dbReference>
<evidence type="ECO:0000259" key="3">
    <source>
        <dbReference type="PROSITE" id="PS50923"/>
    </source>
</evidence>
<proteinExistence type="predicted"/>
<organism evidence="4 5">
    <name type="scientific">Ficedula albicollis</name>
    <name type="common">Collared flycatcher</name>
    <name type="synonym">Muscicapa albicollis</name>
    <dbReference type="NCBI Taxonomy" id="59894"/>
    <lineage>
        <taxon>Eukaryota</taxon>
        <taxon>Metazoa</taxon>
        <taxon>Chordata</taxon>
        <taxon>Craniata</taxon>
        <taxon>Vertebrata</taxon>
        <taxon>Euteleostomi</taxon>
        <taxon>Archelosauria</taxon>
        <taxon>Archosauria</taxon>
        <taxon>Dinosauria</taxon>
        <taxon>Saurischia</taxon>
        <taxon>Theropoda</taxon>
        <taxon>Coelurosauria</taxon>
        <taxon>Aves</taxon>
        <taxon>Neognathae</taxon>
        <taxon>Neoaves</taxon>
        <taxon>Telluraves</taxon>
        <taxon>Australaves</taxon>
        <taxon>Passeriformes</taxon>
        <taxon>Muscicapidae</taxon>
        <taxon>Ficedula</taxon>
    </lineage>
</organism>
<evidence type="ECO:0000256" key="1">
    <source>
        <dbReference type="ARBA" id="ARBA00023157"/>
    </source>
</evidence>
<dbReference type="CDD" id="cd00033">
    <property type="entry name" value="CCP"/>
    <property type="match status" value="1"/>
</dbReference>
<comment type="caution">
    <text evidence="2">Lacks conserved residue(s) required for the propagation of feature annotation.</text>
</comment>
<evidence type="ECO:0000256" key="2">
    <source>
        <dbReference type="PROSITE-ProRule" id="PRU00302"/>
    </source>
</evidence>
<evidence type="ECO:0000313" key="4">
    <source>
        <dbReference type="Ensembl" id="ENSFALP00000023549.1"/>
    </source>
</evidence>
<dbReference type="SUPFAM" id="SSF57535">
    <property type="entry name" value="Complement control module/SCR domain"/>
    <property type="match status" value="1"/>
</dbReference>
<dbReference type="SMART" id="SM00032">
    <property type="entry name" value="CCP"/>
    <property type="match status" value="1"/>
</dbReference>